<dbReference type="InterPro" id="IPR036390">
    <property type="entry name" value="WH_DNA-bd_sf"/>
</dbReference>
<dbReference type="GO" id="GO:0000162">
    <property type="term" value="P:L-tryptophan biosynthetic process"/>
    <property type="evidence" value="ECO:0007669"/>
    <property type="project" value="UniProtKB-KW"/>
</dbReference>
<dbReference type="PANTHER" id="PTHR30537:SF74">
    <property type="entry name" value="HTH-TYPE TRANSCRIPTIONAL REGULATOR TRPI"/>
    <property type="match status" value="1"/>
</dbReference>
<evidence type="ECO:0000256" key="8">
    <source>
        <dbReference type="ARBA" id="ARBA00077124"/>
    </source>
</evidence>
<dbReference type="PROSITE" id="PS50931">
    <property type="entry name" value="HTH_LYSR"/>
    <property type="match status" value="1"/>
</dbReference>
<feature type="domain" description="HTH lysR-type" evidence="9">
    <location>
        <begin position="9"/>
        <end position="66"/>
    </location>
</feature>
<dbReference type="Pfam" id="PF03466">
    <property type="entry name" value="LysR_substrate"/>
    <property type="match status" value="1"/>
</dbReference>
<evidence type="ECO:0000256" key="6">
    <source>
        <dbReference type="ARBA" id="ARBA00023163"/>
    </source>
</evidence>
<evidence type="ECO:0000256" key="7">
    <source>
        <dbReference type="ARBA" id="ARBA00067891"/>
    </source>
</evidence>
<name>A0A0H4I2L5_9GAMM</name>
<dbReference type="InterPro" id="IPR005119">
    <property type="entry name" value="LysR_subst-bd"/>
</dbReference>
<dbReference type="Gene3D" id="3.40.190.10">
    <property type="entry name" value="Periplasmic binding protein-like II"/>
    <property type="match status" value="2"/>
</dbReference>
<dbReference type="RefSeq" id="WP_048386809.1">
    <property type="nucleotide sequence ID" value="NZ_CP011494.1"/>
</dbReference>
<dbReference type="GO" id="GO:0003700">
    <property type="term" value="F:DNA-binding transcription factor activity"/>
    <property type="evidence" value="ECO:0007669"/>
    <property type="project" value="InterPro"/>
</dbReference>
<evidence type="ECO:0000256" key="4">
    <source>
        <dbReference type="ARBA" id="ARBA00023125"/>
    </source>
</evidence>
<proteinExistence type="inferred from homology"/>
<evidence type="ECO:0000313" key="11">
    <source>
        <dbReference type="Proteomes" id="UP000036406"/>
    </source>
</evidence>
<dbReference type="EMBL" id="CP011494">
    <property type="protein sequence ID" value="AKO53256.1"/>
    <property type="molecule type" value="Genomic_DNA"/>
</dbReference>
<reference evidence="10 11" key="1">
    <citation type="submission" date="2015-05" db="EMBL/GenBank/DDBJ databases">
        <title>Complete genome of Marinobacter psychrophilus strain 20041T isolated from sea-ice of the Canadian Basin.</title>
        <authorList>
            <person name="Song L."/>
            <person name="Ren L."/>
            <person name="Yu Y."/>
            <person name="Wang X."/>
        </authorList>
    </citation>
    <scope>NUCLEOTIDE SEQUENCE [LARGE SCALE GENOMIC DNA]</scope>
    <source>
        <strain evidence="10 11">20041</strain>
    </source>
</reference>
<dbReference type="InterPro" id="IPR058163">
    <property type="entry name" value="LysR-type_TF_proteobact-type"/>
</dbReference>
<dbReference type="FunFam" id="3.40.190.10:FF:000017">
    <property type="entry name" value="Glycine cleavage system transcriptional activator"/>
    <property type="match status" value="1"/>
</dbReference>
<keyword evidence="3" id="KW-0805">Transcription regulation</keyword>
<dbReference type="Gene3D" id="1.10.10.10">
    <property type="entry name" value="Winged helix-like DNA-binding domain superfamily/Winged helix DNA-binding domain"/>
    <property type="match status" value="1"/>
</dbReference>
<evidence type="ECO:0000256" key="2">
    <source>
        <dbReference type="ARBA" id="ARBA00022822"/>
    </source>
</evidence>
<protein>
    <recommendedName>
        <fullName evidence="7">HTH-type transcriptional regulator TrpI</fullName>
    </recommendedName>
    <alternativeName>
        <fullName evidence="8">TrpBA operon transcriptional activator</fullName>
    </alternativeName>
</protein>
<dbReference type="AlphaFoldDB" id="A0A0H4I2L5"/>
<evidence type="ECO:0000256" key="5">
    <source>
        <dbReference type="ARBA" id="ARBA00023141"/>
    </source>
</evidence>
<evidence type="ECO:0000313" key="10">
    <source>
        <dbReference type="EMBL" id="AKO53256.1"/>
    </source>
</evidence>
<dbReference type="KEGG" id="mpq:ABA45_13205"/>
<comment type="similarity">
    <text evidence="1">Belongs to the LysR transcriptional regulatory family.</text>
</comment>
<dbReference type="FunFam" id="1.10.10.10:FF:000038">
    <property type="entry name" value="Glycine cleavage system transcriptional activator"/>
    <property type="match status" value="1"/>
</dbReference>
<dbReference type="SUPFAM" id="SSF46785">
    <property type="entry name" value="Winged helix' DNA-binding domain"/>
    <property type="match status" value="1"/>
</dbReference>
<dbReference type="PRINTS" id="PR00039">
    <property type="entry name" value="HTHLYSR"/>
</dbReference>
<dbReference type="InterPro" id="IPR036388">
    <property type="entry name" value="WH-like_DNA-bd_sf"/>
</dbReference>
<accession>A0A0H4I2L5</accession>
<dbReference type="PATRIC" id="fig|330734.3.peg.2765"/>
<dbReference type="STRING" id="330734.ABA45_13205"/>
<organism evidence="10 11">
    <name type="scientific">Marinobacter psychrophilus</name>
    <dbReference type="NCBI Taxonomy" id="330734"/>
    <lineage>
        <taxon>Bacteria</taxon>
        <taxon>Pseudomonadati</taxon>
        <taxon>Pseudomonadota</taxon>
        <taxon>Gammaproteobacteria</taxon>
        <taxon>Pseudomonadales</taxon>
        <taxon>Marinobacteraceae</taxon>
        <taxon>Marinobacter</taxon>
    </lineage>
</organism>
<dbReference type="PANTHER" id="PTHR30537">
    <property type="entry name" value="HTH-TYPE TRANSCRIPTIONAL REGULATOR"/>
    <property type="match status" value="1"/>
</dbReference>
<keyword evidence="2" id="KW-0822">Tryptophan biosynthesis</keyword>
<keyword evidence="6" id="KW-0804">Transcription</keyword>
<keyword evidence="2" id="KW-0028">Amino-acid biosynthesis</keyword>
<keyword evidence="11" id="KW-1185">Reference proteome</keyword>
<dbReference type="Pfam" id="PF00126">
    <property type="entry name" value="HTH_1"/>
    <property type="match status" value="1"/>
</dbReference>
<dbReference type="GO" id="GO:0009891">
    <property type="term" value="P:positive regulation of biosynthetic process"/>
    <property type="evidence" value="ECO:0007669"/>
    <property type="project" value="UniProtKB-ARBA"/>
</dbReference>
<dbReference type="Proteomes" id="UP000036406">
    <property type="component" value="Chromosome"/>
</dbReference>
<dbReference type="InterPro" id="IPR000847">
    <property type="entry name" value="LysR_HTH_N"/>
</dbReference>
<keyword evidence="4" id="KW-0238">DNA-binding</keyword>
<evidence type="ECO:0000256" key="1">
    <source>
        <dbReference type="ARBA" id="ARBA00009437"/>
    </source>
</evidence>
<evidence type="ECO:0000256" key="3">
    <source>
        <dbReference type="ARBA" id="ARBA00023015"/>
    </source>
</evidence>
<gene>
    <name evidence="10" type="ORF">ABA45_13205</name>
</gene>
<dbReference type="GO" id="GO:0043565">
    <property type="term" value="F:sequence-specific DNA binding"/>
    <property type="evidence" value="ECO:0007669"/>
    <property type="project" value="TreeGrafter"/>
</dbReference>
<evidence type="ECO:0000259" key="9">
    <source>
        <dbReference type="PROSITE" id="PS50931"/>
    </source>
</evidence>
<dbReference type="GO" id="GO:0006351">
    <property type="term" value="P:DNA-templated transcription"/>
    <property type="evidence" value="ECO:0007669"/>
    <property type="project" value="TreeGrafter"/>
</dbReference>
<keyword evidence="5" id="KW-0057">Aromatic amino acid biosynthesis</keyword>
<dbReference type="SUPFAM" id="SSF53850">
    <property type="entry name" value="Periplasmic binding protein-like II"/>
    <property type="match status" value="1"/>
</dbReference>
<sequence length="295" mass="32117">MDHANLPLPSLNALRAFNAAARLLSMSRAAETLSVTHGAVSRQIGQLEQQLGIALFERQGRGIALTTAGHQLFATTDSVFSQLEQACERLRREARDAPLVLSCSGSFLARWFIPRLGRLRQDCPGLEIHLTTTDEELHLPAGVDAALGFTSAPAPSGQNLIVLGPERIGPVMAPGLAPANPDMPASALLELPLLETLSRPQAWPQWCKHQQLDTQSLPIRQSFEHLNYMLEAALVGLGVAIAPQYLVEEDLRSGRLLAPWGFIETRDTLSLRLPGDTVSPRAQRLADWLAKALAR</sequence>